<feature type="region of interest" description="Disordered" evidence="1">
    <location>
        <begin position="29"/>
        <end position="100"/>
    </location>
</feature>
<evidence type="ECO:0000256" key="1">
    <source>
        <dbReference type="SAM" id="MobiDB-lite"/>
    </source>
</evidence>
<sequence length="100" mass="11221">MHSLWMRARDRMCEGGDGGEVMAVSDLRRGGRLSLAAGPGASGDERRRDERLTRHRDSPARSRSRKLDRRRDPGRAPETAPSRGEGPLGRPDARRLRECM</sequence>
<evidence type="ECO:0000313" key="2">
    <source>
        <dbReference type="EMBL" id="QBH82908.1"/>
    </source>
</evidence>
<organism evidence="2">
    <name type="scientific">Human herpesvirus 2</name>
    <name type="common">HHV-2</name>
    <name type="synonym">Human herpes simplex virus 2</name>
    <dbReference type="NCBI Taxonomy" id="10310"/>
    <lineage>
        <taxon>Viruses</taxon>
        <taxon>Duplodnaviria</taxon>
        <taxon>Heunggongvirae</taxon>
        <taxon>Peploviricota</taxon>
        <taxon>Herviviricetes</taxon>
        <taxon>Herpesvirales</taxon>
        <taxon>Orthoherpesviridae</taxon>
        <taxon>Alphaherpesvirinae</taxon>
        <taxon>Simplexvirus</taxon>
        <taxon>Simplexvirus humanalpha2</taxon>
    </lineage>
</organism>
<protein>
    <submittedName>
        <fullName evidence="2">Uncharacterized protein</fullName>
    </submittedName>
</protein>
<dbReference type="EMBL" id="MH790635">
    <property type="protein sequence ID" value="QBH82908.1"/>
    <property type="molecule type" value="Genomic_DNA"/>
</dbReference>
<organismHost>
    <name type="scientific">Homo sapiens</name>
    <name type="common">Human</name>
    <dbReference type="NCBI Taxonomy" id="9606"/>
</organismHost>
<reference evidence="2" key="1">
    <citation type="submission" date="2018-08" db="EMBL/GenBank/DDBJ databases">
        <title>HSV2 whole genome sequences from clinical isolates.</title>
        <authorList>
            <person name="Roychoudhury P."/>
            <person name="Greninger A.L."/>
            <person name="Jerome K.R."/>
            <person name="Johnston C."/>
            <person name="Wald A."/>
            <person name="Xie H."/>
        </authorList>
    </citation>
    <scope>NUCLEOTIDE SEQUENCE</scope>
    <source>
        <strain evidence="2">2010-8179</strain>
    </source>
</reference>
<proteinExistence type="predicted"/>
<accession>A0A481TN86</accession>
<feature type="compositionally biased region" description="Basic and acidic residues" evidence="1">
    <location>
        <begin position="43"/>
        <end position="60"/>
    </location>
</feature>
<name>A0A481TN86_HHV2</name>
<feature type="compositionally biased region" description="Basic and acidic residues" evidence="1">
    <location>
        <begin position="91"/>
        <end position="100"/>
    </location>
</feature>